<organism evidence="1 2">
    <name type="scientific">Bauhinia variegata</name>
    <name type="common">Purple orchid tree</name>
    <name type="synonym">Phanera variegata</name>
    <dbReference type="NCBI Taxonomy" id="167791"/>
    <lineage>
        <taxon>Eukaryota</taxon>
        <taxon>Viridiplantae</taxon>
        <taxon>Streptophyta</taxon>
        <taxon>Embryophyta</taxon>
        <taxon>Tracheophyta</taxon>
        <taxon>Spermatophyta</taxon>
        <taxon>Magnoliopsida</taxon>
        <taxon>eudicotyledons</taxon>
        <taxon>Gunneridae</taxon>
        <taxon>Pentapetalae</taxon>
        <taxon>rosids</taxon>
        <taxon>fabids</taxon>
        <taxon>Fabales</taxon>
        <taxon>Fabaceae</taxon>
        <taxon>Cercidoideae</taxon>
        <taxon>Cercideae</taxon>
        <taxon>Bauhiniinae</taxon>
        <taxon>Bauhinia</taxon>
    </lineage>
</organism>
<name>A0ACB9L6X0_BAUVA</name>
<evidence type="ECO:0000313" key="1">
    <source>
        <dbReference type="EMBL" id="KAI4305198.1"/>
    </source>
</evidence>
<reference evidence="1 2" key="1">
    <citation type="journal article" date="2022" name="DNA Res.">
        <title>Chromosomal-level genome assembly of the orchid tree Bauhinia variegata (Leguminosae; Cercidoideae) supports the allotetraploid origin hypothesis of Bauhinia.</title>
        <authorList>
            <person name="Zhong Y."/>
            <person name="Chen Y."/>
            <person name="Zheng D."/>
            <person name="Pang J."/>
            <person name="Liu Y."/>
            <person name="Luo S."/>
            <person name="Meng S."/>
            <person name="Qian L."/>
            <person name="Wei D."/>
            <person name="Dai S."/>
            <person name="Zhou R."/>
        </authorList>
    </citation>
    <scope>NUCLEOTIDE SEQUENCE [LARGE SCALE GENOMIC DNA]</scope>
    <source>
        <strain evidence="1">BV-YZ2020</strain>
    </source>
</reference>
<protein>
    <submittedName>
        <fullName evidence="1">Uncharacterized protein</fullName>
    </submittedName>
</protein>
<proteinExistence type="predicted"/>
<comment type="caution">
    <text evidence="1">The sequence shown here is derived from an EMBL/GenBank/DDBJ whole genome shotgun (WGS) entry which is preliminary data.</text>
</comment>
<dbReference type="EMBL" id="CM039437">
    <property type="protein sequence ID" value="KAI4305198.1"/>
    <property type="molecule type" value="Genomic_DNA"/>
</dbReference>
<evidence type="ECO:0000313" key="2">
    <source>
        <dbReference type="Proteomes" id="UP000828941"/>
    </source>
</evidence>
<accession>A0ACB9L6X0</accession>
<dbReference type="Proteomes" id="UP000828941">
    <property type="component" value="Chromosome 12"/>
</dbReference>
<gene>
    <name evidence="1" type="ORF">L6164_028580</name>
</gene>
<keyword evidence="2" id="KW-1185">Reference proteome</keyword>
<sequence>MPSLCLFHTPTTASFALSKTLNLISPFPSSQHLSSPLRRVLSQSHLSLPPHKQFPIPYRNFARSASGFCAVESSGSVGSVEEEDGSEEFEDEDEFDYFDGEDYVVDVAALEKEAKEAVRDYSSSLSRMLKIDDDKIDHKETAQTRKRRKSTTNNIPDNLLPRVAIVGRPNVGKSALFNRLVGGNKAIVVDEPGVTRDRLYGRSFWGDHEFMVVDTGGVITVSKSQPSVMEELAITTTIGMDGIPLSSREAAVARMPSMIERQATAAVEESSVIIFLVDGQTGSTAADIEIADWLRKNYSNKFVILAVNKCESPRKGILQASEFWSLGFEPIPVSAISGTGTGELLDLVCSGLDKIEESKILVEEEDYVPAISIVGRPNVGKSSILNALVGEDRTIVSPISGTTRDAIDTVFTGADGQKFLLIDTAGIRKRAAVASAGSMTETLSVNRAFRAIRRSDVVALIIEAMACITEQDYKIAERIEREGKGCVIVVNKWDTIPNKNQQTAKYYEQDVREKLRILDWAPIVYSTAISGHSVDKIILAASTVEKERSRRLGTSILNQVLREAVAFKPPPRTRGGKRGRVYYCTQAAIRPPTFVFFVNDAKLFPETYRRFMEKQLRSDAGFFGTPIRLLWRSRRKMGKDEGKAAARTGGSSIT</sequence>